<dbReference type="InterPro" id="IPR036770">
    <property type="entry name" value="Ankyrin_rpt-contain_sf"/>
</dbReference>
<feature type="compositionally biased region" description="Low complexity" evidence="13">
    <location>
        <begin position="1107"/>
        <end position="1119"/>
    </location>
</feature>
<evidence type="ECO:0000256" key="9">
    <source>
        <dbReference type="ARBA" id="ARBA00023136"/>
    </source>
</evidence>
<evidence type="ECO:0000256" key="2">
    <source>
        <dbReference type="ARBA" id="ARBA00022448"/>
    </source>
</evidence>
<dbReference type="PROSITE" id="PS50297">
    <property type="entry name" value="ANK_REP_REGION"/>
    <property type="match status" value="1"/>
</dbReference>
<comment type="subcellular location">
    <subcellularLocation>
        <location evidence="1">Membrane</location>
        <topology evidence="1">Multi-pass membrane protein</topology>
    </subcellularLocation>
</comment>
<dbReference type="PANTHER" id="PTHR47143">
    <property type="entry name" value="TRANSIENT RECEPTOR POTENTIAL CATION CHANNEL PROTEIN PAINLESS"/>
    <property type="match status" value="1"/>
</dbReference>
<feature type="region of interest" description="Disordered" evidence="13">
    <location>
        <begin position="1001"/>
        <end position="1141"/>
    </location>
</feature>
<dbReference type="AlphaFoldDB" id="A0A7S4V0E5"/>
<feature type="region of interest" description="Disordered" evidence="13">
    <location>
        <begin position="950"/>
        <end position="976"/>
    </location>
</feature>
<dbReference type="Pfam" id="PF00397">
    <property type="entry name" value="WW"/>
    <property type="match status" value="1"/>
</dbReference>
<feature type="compositionally biased region" description="Low complexity" evidence="13">
    <location>
        <begin position="1066"/>
        <end position="1093"/>
    </location>
</feature>
<organism evidence="16">
    <name type="scientific">Alexandrium monilatum</name>
    <dbReference type="NCBI Taxonomy" id="311494"/>
    <lineage>
        <taxon>Eukaryota</taxon>
        <taxon>Sar</taxon>
        <taxon>Alveolata</taxon>
        <taxon>Dinophyceae</taxon>
        <taxon>Gonyaulacales</taxon>
        <taxon>Pyrocystaceae</taxon>
        <taxon>Alexandrium</taxon>
    </lineage>
</organism>
<feature type="transmembrane region" description="Helical" evidence="14">
    <location>
        <begin position="708"/>
        <end position="728"/>
    </location>
</feature>
<dbReference type="GO" id="GO:1902495">
    <property type="term" value="C:transmembrane transporter complex"/>
    <property type="evidence" value="ECO:0007669"/>
    <property type="project" value="TreeGrafter"/>
</dbReference>
<evidence type="ECO:0000259" key="15">
    <source>
        <dbReference type="PROSITE" id="PS50020"/>
    </source>
</evidence>
<dbReference type="PANTHER" id="PTHR47143:SF1">
    <property type="entry name" value="ION_TRANS DOMAIN-CONTAINING PROTEIN"/>
    <property type="match status" value="1"/>
</dbReference>
<keyword evidence="9 14" id="KW-0472">Membrane</keyword>
<keyword evidence="3" id="KW-0716">Sensory transduction</keyword>
<evidence type="ECO:0000256" key="3">
    <source>
        <dbReference type="ARBA" id="ARBA00022606"/>
    </source>
</evidence>
<reference evidence="16" key="1">
    <citation type="submission" date="2021-01" db="EMBL/GenBank/DDBJ databases">
        <authorList>
            <person name="Corre E."/>
            <person name="Pelletier E."/>
            <person name="Niang G."/>
            <person name="Scheremetjew M."/>
            <person name="Finn R."/>
            <person name="Kale V."/>
            <person name="Holt S."/>
            <person name="Cochrane G."/>
            <person name="Meng A."/>
            <person name="Brown T."/>
            <person name="Cohen L."/>
        </authorList>
    </citation>
    <scope>NUCLEOTIDE SEQUENCE</scope>
    <source>
        <strain evidence="16">CCMP3105</strain>
    </source>
</reference>
<dbReference type="InterPro" id="IPR005821">
    <property type="entry name" value="Ion_trans_dom"/>
</dbReference>
<dbReference type="PROSITE" id="PS50020">
    <property type="entry name" value="WW_DOMAIN_2"/>
    <property type="match status" value="1"/>
</dbReference>
<evidence type="ECO:0000256" key="14">
    <source>
        <dbReference type="SAM" id="Phobius"/>
    </source>
</evidence>
<feature type="compositionally biased region" description="Low complexity" evidence="13">
    <location>
        <begin position="1021"/>
        <end position="1031"/>
    </location>
</feature>
<evidence type="ECO:0000313" key="16">
    <source>
        <dbReference type="EMBL" id="CAE4600083.1"/>
    </source>
</evidence>
<dbReference type="PROSITE" id="PS50088">
    <property type="entry name" value="ANK_REPEAT"/>
    <property type="match status" value="1"/>
</dbReference>
<keyword evidence="10" id="KW-0325">Glycoprotein</keyword>
<dbReference type="SUPFAM" id="SSF48403">
    <property type="entry name" value="Ankyrin repeat"/>
    <property type="match status" value="1"/>
</dbReference>
<name>A0A7S4V0E5_9DINO</name>
<evidence type="ECO:0000256" key="10">
    <source>
        <dbReference type="ARBA" id="ARBA00023180"/>
    </source>
</evidence>
<keyword evidence="11" id="KW-0407">Ion channel</keyword>
<dbReference type="Pfam" id="PF12796">
    <property type="entry name" value="Ank_2"/>
    <property type="match status" value="1"/>
</dbReference>
<dbReference type="InterPro" id="IPR052076">
    <property type="entry name" value="TRP_cation_channel"/>
</dbReference>
<evidence type="ECO:0000256" key="5">
    <source>
        <dbReference type="ARBA" id="ARBA00022737"/>
    </source>
</evidence>
<feature type="transmembrane region" description="Helical" evidence="14">
    <location>
        <begin position="579"/>
        <end position="600"/>
    </location>
</feature>
<dbReference type="SMART" id="SM00248">
    <property type="entry name" value="ANK"/>
    <property type="match status" value="3"/>
</dbReference>
<dbReference type="InterPro" id="IPR036020">
    <property type="entry name" value="WW_dom_sf"/>
</dbReference>
<evidence type="ECO:0000256" key="6">
    <source>
        <dbReference type="ARBA" id="ARBA00022989"/>
    </source>
</evidence>
<protein>
    <recommendedName>
        <fullName evidence="15">WW domain-containing protein</fullName>
    </recommendedName>
</protein>
<dbReference type="SMART" id="SM00456">
    <property type="entry name" value="WW"/>
    <property type="match status" value="1"/>
</dbReference>
<feature type="domain" description="WW" evidence="15">
    <location>
        <begin position="921"/>
        <end position="954"/>
    </location>
</feature>
<feature type="repeat" description="ANK" evidence="12">
    <location>
        <begin position="190"/>
        <end position="222"/>
    </location>
</feature>
<dbReference type="InterPro" id="IPR001202">
    <property type="entry name" value="WW_dom"/>
</dbReference>
<evidence type="ECO:0000256" key="12">
    <source>
        <dbReference type="PROSITE-ProRule" id="PRU00023"/>
    </source>
</evidence>
<dbReference type="InterPro" id="IPR002110">
    <property type="entry name" value="Ankyrin_rpt"/>
</dbReference>
<keyword evidence="6 14" id="KW-1133">Transmembrane helix</keyword>
<feature type="compositionally biased region" description="Basic residues" evidence="13">
    <location>
        <begin position="1122"/>
        <end position="1135"/>
    </location>
</feature>
<evidence type="ECO:0000256" key="13">
    <source>
        <dbReference type="SAM" id="MobiDB-lite"/>
    </source>
</evidence>
<accession>A0A7S4V0E5</accession>
<sequence>MVQAVELQTFDFHYKHRSHKGYAVHILALYPRGEAMLARLIEMKVDVNKACESRSRGRITYACPLHIAAGGGQQMAVSLLLDAEVDIDQKSWVEDLQGEEEAIKPGVLWAAKKLVGAKKTPPGDKKGSISLANANPPAGAANAEGPMSASPNVVCKEHYTALLEATFFQQEQMVRFLLEQRADPDITNKEDETALHWAARQGNASIAELLVTSRADVKKKGKAGKTALEIAVENAKFPGNRLSMLMTRQMSEIMTVAERAPNAAKELLCNVHADDQWRPQLLNHVKWDQWVELMEMAPQVAEDVLEAVTITPEVENNDHYPLPKQAIFSEREMIRCTYTKDDKWSYNAQEGEAQSWHQTLIPKESIQGSDKPGDWHRALRSTQRNFGIQRKLVPIRVKIVRIPGLINAQVLRALSDTDYLDIFRNLAAQAILECVWNTVVQKFYYVHMLYRTIELGLLVTWVFAHDEGQLFRRITWSWLFACSSRELFYELCEIRGYVRMRGYFVSAYLMDLKNIFDLTSIGMLIFLAIQTWPHQQLEANLPLLAAVVTSRWVQLVYTFRAFPTVGQKVLPIIQSFRPLGGILFITVFIFVGFLHAFLVLNKEPQTEQDFWEVFVAAIRFLFIADGDAVDTILGLGGRDSATGDYVTRFFFISAVIGFSILILNLFIAGAHQAYEEAHQNAETRFFQERADICLQCLFRPTLPCKQRVLGFCLIVGLLMPSWLALLVYLPEYPVCAAALLFASAILGDSVLLRHNWNKRIKAEGGRGNLRRVQEAGPAEFAERDNSNSDVAEDTDPPSTLASTFSDWEPRCTESEQMYLWFCYRVECEDPGDGSGGENGKGSTLMGRKAYEKMNRQTLEMRKLRRDTEKMHQAMESKLSQIQRQLSLEPLDLGDRLHRLEQHVLRLAAHMDRIGLSEQHEAQLPEGWSMAQAPNGRPYYYNRALRIRQWEKPTGPPATLPRTGTPRSLPSHRPALPIHTRSISSSLSGNVGIRHVPNDSVASAASVRPGGGGPTCEPIAESPGDAPASARAAMRRASRGSGGTLAPGLPSAASQADVGGSEGPLGGASSNAGAPAAASLANGRRASRGSSQAQLPDPGLGTAEEAPRVPGAAEAPPAEKGASRRRRSSPPPRRKPRPLDLT</sequence>
<dbReference type="Gene3D" id="1.25.40.20">
    <property type="entry name" value="Ankyrin repeat-containing domain"/>
    <property type="match status" value="2"/>
</dbReference>
<dbReference type="SUPFAM" id="SSF51045">
    <property type="entry name" value="WW domain"/>
    <property type="match status" value="1"/>
</dbReference>
<dbReference type="GO" id="GO:0005216">
    <property type="term" value="F:monoatomic ion channel activity"/>
    <property type="evidence" value="ECO:0007669"/>
    <property type="project" value="InterPro"/>
</dbReference>
<feature type="transmembrane region" description="Helical" evidence="14">
    <location>
        <begin position="645"/>
        <end position="667"/>
    </location>
</feature>
<proteinExistence type="predicted"/>
<evidence type="ECO:0000256" key="1">
    <source>
        <dbReference type="ARBA" id="ARBA00004141"/>
    </source>
</evidence>
<keyword evidence="5" id="KW-0677">Repeat</keyword>
<dbReference type="EMBL" id="HBNR01041203">
    <property type="protein sequence ID" value="CAE4600083.1"/>
    <property type="molecule type" value="Transcribed_RNA"/>
</dbReference>
<gene>
    <name evidence="16" type="ORF">AMON00008_LOCUS28588</name>
</gene>
<evidence type="ECO:0000256" key="7">
    <source>
        <dbReference type="ARBA" id="ARBA00023043"/>
    </source>
</evidence>
<keyword evidence="4 14" id="KW-0812">Transmembrane</keyword>
<dbReference type="Pfam" id="PF00520">
    <property type="entry name" value="Ion_trans"/>
    <property type="match status" value="1"/>
</dbReference>
<dbReference type="CDD" id="cd00201">
    <property type="entry name" value="WW"/>
    <property type="match status" value="1"/>
</dbReference>
<evidence type="ECO:0000256" key="4">
    <source>
        <dbReference type="ARBA" id="ARBA00022692"/>
    </source>
</evidence>
<feature type="region of interest" description="Disordered" evidence="13">
    <location>
        <begin position="777"/>
        <end position="806"/>
    </location>
</feature>
<keyword evidence="2" id="KW-0813">Transport</keyword>
<evidence type="ECO:0000256" key="8">
    <source>
        <dbReference type="ARBA" id="ARBA00023065"/>
    </source>
</evidence>
<evidence type="ECO:0000256" key="11">
    <source>
        <dbReference type="ARBA" id="ARBA00023303"/>
    </source>
</evidence>
<feature type="compositionally biased region" description="Polar residues" evidence="13">
    <location>
        <begin position="796"/>
        <end position="805"/>
    </location>
</feature>
<keyword evidence="8" id="KW-0406">Ion transport</keyword>
<dbReference type="Gene3D" id="2.20.70.10">
    <property type="match status" value="1"/>
</dbReference>
<keyword evidence="7 12" id="KW-0040">ANK repeat</keyword>